<organism evidence="2 3">
    <name type="scientific">Borreliella americana</name>
    <dbReference type="NCBI Taxonomy" id="478807"/>
    <lineage>
        <taxon>Bacteria</taxon>
        <taxon>Pseudomonadati</taxon>
        <taxon>Spirochaetota</taxon>
        <taxon>Spirochaetia</taxon>
        <taxon>Spirochaetales</taxon>
        <taxon>Borreliaceae</taxon>
        <taxon>Borreliella</taxon>
    </lineage>
</organism>
<proteinExistence type="predicted"/>
<evidence type="ECO:0000256" key="1">
    <source>
        <dbReference type="SAM" id="MobiDB-lite"/>
    </source>
</evidence>
<evidence type="ECO:0000313" key="3">
    <source>
        <dbReference type="Proteomes" id="UP001305925"/>
    </source>
</evidence>
<feature type="compositionally biased region" description="Basic and acidic residues" evidence="1">
    <location>
        <begin position="315"/>
        <end position="330"/>
    </location>
</feature>
<gene>
    <name evidence="2" type="ORF">QIA00_03775</name>
</gene>
<evidence type="ECO:0000313" key="2">
    <source>
        <dbReference type="EMBL" id="WNY64354.1"/>
    </source>
</evidence>
<dbReference type="Proteomes" id="UP001305925">
    <property type="component" value="Chromosome"/>
</dbReference>
<name>A0ABZ0CDL4_9SPIR</name>
<dbReference type="RefSeq" id="WP_316257544.1">
    <property type="nucleotide sequence ID" value="NZ_CP132449.1"/>
</dbReference>
<protein>
    <submittedName>
        <fullName evidence="2">Uncharacterized protein</fullName>
    </submittedName>
</protein>
<dbReference type="EMBL" id="CP132449">
    <property type="protein sequence ID" value="WNY64354.1"/>
    <property type="molecule type" value="Genomic_DNA"/>
</dbReference>
<sequence>MKESIFFIKEGPKEVDFDIEKVFLRSESVDFVSTAPDNLKTFLDEKLLKLDNILKERHGELINCLKGVELRVERVEKEMLDNSLKPVQRNFISYDSRDFEKKSSDTDDSFSKKEDNLPNISIGQEELDALLEGINYAPKENEEVQNDVKFNRDKDLNFNNNLNVADNFSNNILKKEDIEDINVGSCNVSMGNMELNNNNDHGEKLESFVTGADKNLDSVNKNLNNSPFLEHKVNGEDSHSIANCDNSRKLESFVDNAQSLNLVNENENIEHANGGNYAILKSSGERFELKEFDDFENILKEDLDSKVAEDSFSNAEEKNFHDNLKGRADQDQSNGVANYEKPSSKNIAKDPFPSNFNFNDVEKVVSKFNAKESLSNVVLNSEEKAILINFIDRVESELELNPNRNMFKIKQEYEVLKKVKFLLTKG</sequence>
<accession>A0ABZ0CDL4</accession>
<reference evidence="2" key="1">
    <citation type="submission" date="2023-07" db="EMBL/GenBank/DDBJ databases">
        <title>Genome sequencing of multiple Borrelia sensu lato isolates.</title>
        <authorList>
            <person name="Mongodin E.F."/>
            <person name="Rudenko N."/>
            <person name="Fraser C.M."/>
            <person name="Schutzer S."/>
            <person name="Luft B."/>
            <person name="Morgan R."/>
            <person name="Chastens S."/>
            <person name="Qiu W."/>
        </authorList>
    </citation>
    <scope>NUCLEOTIDE SEQUENCE [LARGE SCALE GENOMIC DNA]</scope>
    <source>
        <strain evidence="2">SCW30h</strain>
    </source>
</reference>
<feature type="region of interest" description="Disordered" evidence="1">
    <location>
        <begin position="315"/>
        <end position="351"/>
    </location>
</feature>
<keyword evidence="3" id="KW-1185">Reference proteome</keyword>